<feature type="transmembrane region" description="Helical" evidence="6">
    <location>
        <begin position="54"/>
        <end position="75"/>
    </location>
</feature>
<evidence type="ECO:0000256" key="5">
    <source>
        <dbReference type="ARBA" id="ARBA00023136"/>
    </source>
</evidence>
<organism evidence="7 8">
    <name type="scientific">Janthinobacterium psychrotolerans</name>
    <dbReference type="NCBI Taxonomy" id="1747903"/>
    <lineage>
        <taxon>Bacteria</taxon>
        <taxon>Pseudomonadati</taxon>
        <taxon>Pseudomonadota</taxon>
        <taxon>Betaproteobacteria</taxon>
        <taxon>Burkholderiales</taxon>
        <taxon>Oxalobacteraceae</taxon>
        <taxon>Janthinobacterium</taxon>
    </lineage>
</organism>
<keyword evidence="8" id="KW-1185">Reference proteome</keyword>
<dbReference type="Proteomes" id="UP000092713">
    <property type="component" value="Unassembled WGS sequence"/>
</dbReference>
<keyword evidence="5 6" id="KW-0472">Membrane</keyword>
<feature type="transmembrane region" description="Helical" evidence="6">
    <location>
        <begin position="87"/>
        <end position="105"/>
    </location>
</feature>
<keyword evidence="4 6" id="KW-1133">Transmembrane helix</keyword>
<evidence type="ECO:0000256" key="4">
    <source>
        <dbReference type="ARBA" id="ARBA00022989"/>
    </source>
</evidence>
<accession>A0A1A7C121</accession>
<feature type="transmembrane region" description="Helical" evidence="6">
    <location>
        <begin position="111"/>
        <end position="131"/>
    </location>
</feature>
<dbReference type="PANTHER" id="PTHR10057">
    <property type="entry name" value="PERIPHERAL-TYPE BENZODIAZEPINE RECEPTOR"/>
    <property type="match status" value="1"/>
</dbReference>
<dbReference type="Pfam" id="PF03073">
    <property type="entry name" value="TspO_MBR"/>
    <property type="match status" value="1"/>
</dbReference>
<dbReference type="AlphaFoldDB" id="A0A1A7C121"/>
<dbReference type="RefSeq" id="WP_065309516.1">
    <property type="nucleotide sequence ID" value="NZ_LOCQ01000059.1"/>
</dbReference>
<evidence type="ECO:0000256" key="6">
    <source>
        <dbReference type="SAM" id="Phobius"/>
    </source>
</evidence>
<evidence type="ECO:0000256" key="3">
    <source>
        <dbReference type="ARBA" id="ARBA00022692"/>
    </source>
</evidence>
<evidence type="ECO:0000256" key="2">
    <source>
        <dbReference type="ARBA" id="ARBA00007524"/>
    </source>
</evidence>
<gene>
    <name evidence="7" type="ORF">ASR47_1004278</name>
</gene>
<dbReference type="InterPro" id="IPR038330">
    <property type="entry name" value="TspO/MBR-related_sf"/>
</dbReference>
<comment type="subcellular location">
    <subcellularLocation>
        <location evidence="1">Membrane</location>
        <topology evidence="1">Multi-pass membrane protein</topology>
    </subcellularLocation>
</comment>
<evidence type="ECO:0000256" key="1">
    <source>
        <dbReference type="ARBA" id="ARBA00004141"/>
    </source>
</evidence>
<protein>
    <submittedName>
        <fullName evidence="7">Tryptophan-rich sensory protein</fullName>
    </submittedName>
</protein>
<feature type="transmembrane region" description="Helical" evidence="6">
    <location>
        <begin position="138"/>
        <end position="160"/>
    </location>
</feature>
<evidence type="ECO:0000313" key="8">
    <source>
        <dbReference type="Proteomes" id="UP000092713"/>
    </source>
</evidence>
<reference evidence="7 8" key="1">
    <citation type="submission" date="2016-04" db="EMBL/GenBank/DDBJ databases">
        <title>Draft genome sequence of Janthinobacterium psychrotolerans sp. nov., isolated from freshwater sediments in Denmark.</title>
        <authorList>
            <person name="Gong X."/>
            <person name="Skrivergaard S."/>
            <person name="Korsgaard B.S."/>
            <person name="Schreiber L."/>
            <person name="Marshall I.P."/>
            <person name="Finster K."/>
            <person name="Schramm A."/>
        </authorList>
    </citation>
    <scope>NUCLEOTIDE SEQUENCE [LARGE SCALE GENOMIC DNA]</scope>
    <source>
        <strain evidence="7 8">S3-2</strain>
    </source>
</reference>
<dbReference type="PATRIC" id="fig|1747903.4.peg.1536"/>
<dbReference type="PIRSF" id="PIRSF005859">
    <property type="entry name" value="PBR"/>
    <property type="match status" value="1"/>
</dbReference>
<dbReference type="Gene3D" id="1.20.1260.100">
    <property type="entry name" value="TspO/MBR protein"/>
    <property type="match status" value="1"/>
</dbReference>
<name>A0A1A7C121_9BURK</name>
<dbReference type="OrthoDB" id="9795496at2"/>
<comment type="similarity">
    <text evidence="2">Belongs to the TspO/BZRP family.</text>
</comment>
<sequence length="167" mass="18316">MNIIISPQRPGRAVLELAGWLAVTGAAAALGALASVDAAGFYAQLDRPAWAPPAWLFGPVWSVLYLIMAVAAWRVGRIRTPPPRPAWLLYLAQLALNALWSWLFFAWHLGAPAFACIVALWLMMIATIVSFGRRERLAAILLWPCLAWVSFAGALCLAIWQRNPALL</sequence>
<dbReference type="CDD" id="cd15904">
    <property type="entry name" value="TSPO_MBR"/>
    <property type="match status" value="1"/>
</dbReference>
<dbReference type="EMBL" id="LOCQ01000059">
    <property type="protein sequence ID" value="OBV38003.1"/>
    <property type="molecule type" value="Genomic_DNA"/>
</dbReference>
<dbReference type="InterPro" id="IPR004307">
    <property type="entry name" value="TspO_MBR"/>
</dbReference>
<keyword evidence="3 6" id="KW-0812">Transmembrane</keyword>
<comment type="caution">
    <text evidence="7">The sequence shown here is derived from an EMBL/GenBank/DDBJ whole genome shotgun (WGS) entry which is preliminary data.</text>
</comment>
<proteinExistence type="inferred from homology"/>
<dbReference type="STRING" id="1747903.ASR47_1004278"/>
<feature type="transmembrane region" description="Helical" evidence="6">
    <location>
        <begin position="12"/>
        <end position="34"/>
    </location>
</feature>
<dbReference type="GO" id="GO:0033013">
    <property type="term" value="P:tetrapyrrole metabolic process"/>
    <property type="evidence" value="ECO:0007669"/>
    <property type="project" value="UniProtKB-ARBA"/>
</dbReference>
<dbReference type="FunFam" id="1.20.1260.100:FF:000001">
    <property type="entry name" value="translocator protein 2"/>
    <property type="match status" value="1"/>
</dbReference>
<dbReference type="PANTHER" id="PTHR10057:SF0">
    <property type="entry name" value="TRANSLOCATOR PROTEIN"/>
    <property type="match status" value="1"/>
</dbReference>
<dbReference type="GO" id="GO:0016020">
    <property type="term" value="C:membrane"/>
    <property type="evidence" value="ECO:0007669"/>
    <property type="project" value="UniProtKB-SubCell"/>
</dbReference>
<evidence type="ECO:0000313" key="7">
    <source>
        <dbReference type="EMBL" id="OBV38003.1"/>
    </source>
</evidence>